<name>A0A507FL57_9FUNG</name>
<dbReference type="EMBL" id="QEAP01000031">
    <property type="protein sequence ID" value="TPX76972.1"/>
    <property type="molecule type" value="Genomic_DNA"/>
</dbReference>
<evidence type="ECO:0008006" key="3">
    <source>
        <dbReference type="Google" id="ProtNLM"/>
    </source>
</evidence>
<dbReference type="InterPro" id="IPR018608">
    <property type="entry name" value="Gti1/Pac2"/>
</dbReference>
<organism evidence="1 2">
    <name type="scientific">Chytriomyces confervae</name>
    <dbReference type="NCBI Taxonomy" id="246404"/>
    <lineage>
        <taxon>Eukaryota</taxon>
        <taxon>Fungi</taxon>
        <taxon>Fungi incertae sedis</taxon>
        <taxon>Chytridiomycota</taxon>
        <taxon>Chytridiomycota incertae sedis</taxon>
        <taxon>Chytridiomycetes</taxon>
        <taxon>Chytridiales</taxon>
        <taxon>Chytriomycetaceae</taxon>
        <taxon>Chytriomyces</taxon>
    </lineage>
</organism>
<keyword evidence="2" id="KW-1185">Reference proteome</keyword>
<sequence>MTPHLPDPAAATDERTAALAAGHTDASVTGRLQGVPANGQYDGSLQTREFETYFGFIATLEDALLVIEGTINGCLPHFAGTASELNHIPVRSGTVIVVAESSANVRRWKDGIPWSPSRAFGPFLLYRQIEHETSAASSSIPHPKYSARRFNSNHAGLEPNYTQKTLKPGTRIAPNGLTKRTITLVGSDGGRHRLVSYYEPIDIVDLHQGKPVCARNFKTKLLEQDKRMKIPSDDPALNAMLATAEFQSVLAAAIKTGGSAKSTSSVGATVRIPGIAEMLREATPTILPEKLDNAALDQTLVRELRMVKPENRSWTGPPNLQYHQYFAGTFNGMHQHYYPYYPPPFFVPAAVDNFHYAHHSHSALPPAYHPSHAYYPVAVRDQQAYSFHLDSNRGF</sequence>
<dbReference type="AlphaFoldDB" id="A0A507FL57"/>
<proteinExistence type="predicted"/>
<dbReference type="OrthoDB" id="2123518at2759"/>
<gene>
    <name evidence="1" type="ORF">CcCBS67573_g01728</name>
</gene>
<accession>A0A507FL57</accession>
<evidence type="ECO:0000313" key="2">
    <source>
        <dbReference type="Proteomes" id="UP000320333"/>
    </source>
</evidence>
<dbReference type="GO" id="GO:0003677">
    <property type="term" value="F:DNA binding"/>
    <property type="evidence" value="ECO:0007669"/>
    <property type="project" value="TreeGrafter"/>
</dbReference>
<evidence type="ECO:0000313" key="1">
    <source>
        <dbReference type="EMBL" id="TPX76972.1"/>
    </source>
</evidence>
<dbReference type="Pfam" id="PF09729">
    <property type="entry name" value="Gti1_Pac2"/>
    <property type="match status" value="1"/>
</dbReference>
<dbReference type="Proteomes" id="UP000320333">
    <property type="component" value="Unassembled WGS sequence"/>
</dbReference>
<dbReference type="PANTHER" id="PTHR28027">
    <property type="entry name" value="TRANSCRIPTIONAL REGULATOR MIT1"/>
    <property type="match status" value="1"/>
</dbReference>
<reference evidence="1 2" key="1">
    <citation type="journal article" date="2019" name="Sci. Rep.">
        <title>Comparative genomics of chytrid fungi reveal insights into the obligate biotrophic and pathogenic lifestyle of Synchytrium endobioticum.</title>
        <authorList>
            <person name="van de Vossenberg B.T.L.H."/>
            <person name="Warris S."/>
            <person name="Nguyen H.D.T."/>
            <person name="van Gent-Pelzer M.P.E."/>
            <person name="Joly D.L."/>
            <person name="van de Geest H.C."/>
            <person name="Bonants P.J.M."/>
            <person name="Smith D.S."/>
            <person name="Levesque C.A."/>
            <person name="van der Lee T.A.J."/>
        </authorList>
    </citation>
    <scope>NUCLEOTIDE SEQUENCE [LARGE SCALE GENOMIC DNA]</scope>
    <source>
        <strain evidence="1 2">CBS 675.73</strain>
    </source>
</reference>
<dbReference type="PANTHER" id="PTHR28027:SF2">
    <property type="entry name" value="TRANSCRIPTIONAL REGULATOR MIT1"/>
    <property type="match status" value="1"/>
</dbReference>
<protein>
    <recommendedName>
        <fullName evidence="3">Gti1/Pac2 family-domain-containing protein</fullName>
    </recommendedName>
</protein>
<comment type="caution">
    <text evidence="1">The sequence shown here is derived from an EMBL/GenBank/DDBJ whole genome shotgun (WGS) entry which is preliminary data.</text>
</comment>